<keyword evidence="3" id="KW-1185">Reference proteome</keyword>
<gene>
    <name evidence="2" type="ORF">L1F29_02495</name>
</gene>
<evidence type="ECO:0008006" key="4">
    <source>
        <dbReference type="Google" id="ProtNLM"/>
    </source>
</evidence>
<accession>A0ABY5SAK3</accession>
<evidence type="ECO:0000256" key="1">
    <source>
        <dbReference type="SAM" id="SignalP"/>
    </source>
</evidence>
<dbReference type="RefSeq" id="WP_258386834.1">
    <property type="nucleotide sequence ID" value="NZ_CP091430.1"/>
</dbReference>
<evidence type="ECO:0000313" key="3">
    <source>
        <dbReference type="Proteomes" id="UP001057877"/>
    </source>
</evidence>
<reference evidence="2" key="1">
    <citation type="submission" date="2022-01" db="EMBL/GenBank/DDBJ databases">
        <title>Paenibacillus spongiae sp. nov., isolated from marine sponge.</title>
        <authorList>
            <person name="Li Z."/>
            <person name="Zhang M."/>
        </authorList>
    </citation>
    <scope>NUCLEOTIDE SEQUENCE</scope>
    <source>
        <strain evidence="2">PHS-Z3</strain>
    </source>
</reference>
<dbReference type="Proteomes" id="UP001057877">
    <property type="component" value="Chromosome"/>
</dbReference>
<dbReference type="EMBL" id="CP091430">
    <property type="protein sequence ID" value="UVI30769.1"/>
    <property type="molecule type" value="Genomic_DNA"/>
</dbReference>
<feature type="signal peptide" evidence="1">
    <location>
        <begin position="1"/>
        <end position="17"/>
    </location>
</feature>
<proteinExistence type="predicted"/>
<dbReference type="InterPro" id="IPR012334">
    <property type="entry name" value="Pectin_lyas_fold"/>
</dbReference>
<keyword evidence="1" id="KW-0732">Signal</keyword>
<organism evidence="2 3">
    <name type="scientific">Paenibacillus spongiae</name>
    <dbReference type="NCBI Taxonomy" id="2909671"/>
    <lineage>
        <taxon>Bacteria</taxon>
        <taxon>Bacillati</taxon>
        <taxon>Bacillota</taxon>
        <taxon>Bacilli</taxon>
        <taxon>Bacillales</taxon>
        <taxon>Paenibacillaceae</taxon>
        <taxon>Paenibacillus</taxon>
    </lineage>
</organism>
<name>A0ABY5SAK3_9BACL</name>
<protein>
    <recommendedName>
        <fullName evidence="4">Pectate lyase superfamily protein domain-containing protein</fullName>
    </recommendedName>
</protein>
<evidence type="ECO:0000313" key="2">
    <source>
        <dbReference type="EMBL" id="UVI30769.1"/>
    </source>
</evidence>
<dbReference type="InterPro" id="IPR011050">
    <property type="entry name" value="Pectin_lyase_fold/virulence"/>
</dbReference>
<sequence>MAVVLLAMALTGIPAEAAPQTALEANELQRRIDAAQEGDIITVPAGEYEGAIVIDKPVTLRGEPGARLANPAAVRPFASAPAERR</sequence>
<dbReference type="Gene3D" id="2.160.20.10">
    <property type="entry name" value="Single-stranded right-handed beta-helix, Pectin lyase-like"/>
    <property type="match status" value="1"/>
</dbReference>
<feature type="chain" id="PRO_5045307049" description="Pectate lyase superfamily protein domain-containing protein" evidence="1">
    <location>
        <begin position="18"/>
        <end position="85"/>
    </location>
</feature>
<dbReference type="SUPFAM" id="SSF51126">
    <property type="entry name" value="Pectin lyase-like"/>
    <property type="match status" value="1"/>
</dbReference>